<sequence length="136" mass="15159">MNLADLDEKYMRVEPARGGGYEPLPDGKYLCRLEKAEVKKNKGNDGVHLALVLVVDEGSLKGRRIFHNRPIVDNEKALAWLKRDLLAIGYTDYVSKLSTNLSQCLGRQVKVELKTVTIPATGQKAQVAYLDPVRGH</sequence>
<keyword evidence="2" id="KW-1185">Reference proteome</keyword>
<accession>A0ABS0F5D8</accession>
<comment type="caution">
    <text evidence="1">The sequence shown here is derived from an EMBL/GenBank/DDBJ whole genome shotgun (WGS) entry which is preliminary data.</text>
</comment>
<dbReference type="InterPro" id="IPR007731">
    <property type="entry name" value="DUF669"/>
</dbReference>
<organism evidence="1 2">
    <name type="scientific">Alicyclobacillus mali</name>
    <name type="common">ex Roth et al. 2021</name>
    <dbReference type="NCBI Taxonomy" id="1123961"/>
    <lineage>
        <taxon>Bacteria</taxon>
        <taxon>Bacillati</taxon>
        <taxon>Bacillota</taxon>
        <taxon>Bacilli</taxon>
        <taxon>Bacillales</taxon>
        <taxon>Alicyclobacillaceae</taxon>
        <taxon>Alicyclobacillus</taxon>
    </lineage>
</organism>
<name>A0ABS0F5D8_9BACL</name>
<evidence type="ECO:0000313" key="1">
    <source>
        <dbReference type="EMBL" id="MBF8378487.1"/>
    </source>
</evidence>
<evidence type="ECO:0000313" key="2">
    <source>
        <dbReference type="Proteomes" id="UP000642910"/>
    </source>
</evidence>
<protein>
    <submittedName>
        <fullName evidence="1">DUF669 domain-containing protein</fullName>
    </submittedName>
</protein>
<dbReference type="Pfam" id="PF05037">
    <property type="entry name" value="DUF669"/>
    <property type="match status" value="1"/>
</dbReference>
<dbReference type="Proteomes" id="UP000642910">
    <property type="component" value="Unassembled WGS sequence"/>
</dbReference>
<dbReference type="RefSeq" id="WP_195867962.1">
    <property type="nucleotide sequence ID" value="NZ_JADPKZ010000045.1"/>
</dbReference>
<gene>
    <name evidence="1" type="ORF">IW967_11540</name>
</gene>
<dbReference type="EMBL" id="JADPKZ010000045">
    <property type="protein sequence ID" value="MBF8378487.1"/>
    <property type="molecule type" value="Genomic_DNA"/>
</dbReference>
<reference evidence="1 2" key="1">
    <citation type="submission" date="2020-11" db="EMBL/GenBank/DDBJ databases">
        <title>Genomic insight of Alicyclobacillus mali FL 18 reveals a new arsenic-resistant strain, with potential in environmental biotechnology.</title>
        <authorList>
            <person name="Fiorentino G."/>
            <person name="Gallo G."/>
            <person name="Aulitto M."/>
        </authorList>
    </citation>
    <scope>NUCLEOTIDE SEQUENCE [LARGE SCALE GENOMIC DNA]</scope>
    <source>
        <strain evidence="1 2">FL 18</strain>
    </source>
</reference>
<proteinExistence type="predicted"/>